<feature type="transmembrane region" description="Helical" evidence="6">
    <location>
        <begin position="676"/>
        <end position="701"/>
    </location>
</feature>
<evidence type="ECO:0000256" key="6">
    <source>
        <dbReference type="SAM" id="Phobius"/>
    </source>
</evidence>
<keyword evidence="4 6" id="KW-1133">Transmembrane helix</keyword>
<dbReference type="EMBL" id="QUNF01000021">
    <property type="protein sequence ID" value="REG82541.1"/>
    <property type="molecule type" value="Genomic_DNA"/>
</dbReference>
<evidence type="ECO:0000256" key="1">
    <source>
        <dbReference type="ARBA" id="ARBA00004651"/>
    </source>
</evidence>
<comment type="caution">
    <text evidence="9">The sequence shown here is derived from an EMBL/GenBank/DDBJ whole genome shotgun (WGS) entry which is preliminary data.</text>
</comment>
<accession>A0A3E0DIM2</accession>
<dbReference type="Pfam" id="PF12704">
    <property type="entry name" value="MacB_PCD"/>
    <property type="match status" value="2"/>
</dbReference>
<organism evidence="9 10">
    <name type="scientific">Algoriphagus antarcticus</name>
    <dbReference type="NCBI Taxonomy" id="238540"/>
    <lineage>
        <taxon>Bacteria</taxon>
        <taxon>Pseudomonadati</taxon>
        <taxon>Bacteroidota</taxon>
        <taxon>Cytophagia</taxon>
        <taxon>Cytophagales</taxon>
        <taxon>Cyclobacteriaceae</taxon>
        <taxon>Algoriphagus</taxon>
    </lineage>
</organism>
<evidence type="ECO:0000256" key="5">
    <source>
        <dbReference type="ARBA" id="ARBA00023136"/>
    </source>
</evidence>
<feature type="transmembrane region" description="Helical" evidence="6">
    <location>
        <begin position="763"/>
        <end position="786"/>
    </location>
</feature>
<evidence type="ECO:0000259" key="7">
    <source>
        <dbReference type="Pfam" id="PF02687"/>
    </source>
</evidence>
<evidence type="ECO:0000256" key="2">
    <source>
        <dbReference type="ARBA" id="ARBA00022475"/>
    </source>
</evidence>
<dbReference type="GO" id="GO:0022857">
    <property type="term" value="F:transmembrane transporter activity"/>
    <property type="evidence" value="ECO:0007669"/>
    <property type="project" value="TreeGrafter"/>
</dbReference>
<name>A0A3E0DIM2_9BACT</name>
<evidence type="ECO:0000313" key="10">
    <source>
        <dbReference type="Proteomes" id="UP000256405"/>
    </source>
</evidence>
<dbReference type="PANTHER" id="PTHR30572:SF18">
    <property type="entry name" value="ABC-TYPE MACROLIDE FAMILY EXPORT SYSTEM PERMEASE COMPONENT 2"/>
    <property type="match status" value="1"/>
</dbReference>
<feature type="domain" description="MacB-like periplasmic core" evidence="8">
    <location>
        <begin position="20"/>
        <end position="245"/>
    </location>
</feature>
<evidence type="ECO:0000313" key="9">
    <source>
        <dbReference type="EMBL" id="REG82541.1"/>
    </source>
</evidence>
<dbReference type="InterPro" id="IPR025857">
    <property type="entry name" value="MacB_PCD"/>
</dbReference>
<feature type="transmembrane region" description="Helical" evidence="6">
    <location>
        <begin position="729"/>
        <end position="748"/>
    </location>
</feature>
<reference evidence="9 10" key="1">
    <citation type="submission" date="2018-08" db="EMBL/GenBank/DDBJ databases">
        <title>Genomic Encyclopedia of Archaeal and Bacterial Type Strains, Phase II (KMG-II): from individual species to whole genera.</title>
        <authorList>
            <person name="Goeker M."/>
        </authorList>
    </citation>
    <scope>NUCLEOTIDE SEQUENCE [LARGE SCALE GENOMIC DNA]</scope>
    <source>
        <strain evidence="9 10">DSM 15986</strain>
    </source>
</reference>
<dbReference type="InterPro" id="IPR050250">
    <property type="entry name" value="Macrolide_Exporter_MacB"/>
</dbReference>
<protein>
    <submittedName>
        <fullName evidence="9">Putative ABC transport system permease protein</fullName>
    </submittedName>
</protein>
<dbReference type="Pfam" id="PF02687">
    <property type="entry name" value="FtsX"/>
    <property type="match status" value="2"/>
</dbReference>
<sequence length="800" mass="88156">MFTNYLKIAFRSLIKRRLFTVVNLLGLVLGLVAFLGLLAYVGTEWSYNDFHANKDRIYRMVVNESNDSYEIFLPPGYADVLETNFSDIASANRIAGFIGGGLVAIPETDLVFRENEISFVEGDFFQTFSFPIARGTADLSASNTAVITQAMAEKFFGNTDPIGKSFLLSNQFGKQEFTVTGVLEPISFRSDITGNIFLSIHTLENPANRPGNDWADPNGFDSGFVNLFILTKAGVDRDELAGQLTSFIQKTPNSEGTTIVLQDLPSLHLGTSISDPLPTVTKMGSVLVFLAIAILILAIAYVNYLNLSSANILTRIKEIKMRKVLGAHSWQLAQQFMTETLLLLLASLMISVVFLYLLAPFAAGIFGKEIWFGALQKPQTILNISAIIGFCALISGFYVVVLSGKFEQRSQLKFKPESHLVRKSLVVFQFVISIGIIICTLVIRDQLSFMQSQSLGMNVDQKLVVEGPNDVGENRSSKMNAFKQSLEAQTFVKGIAGSNTLPGQGYNFSAGGITPLVARLEDKEYSYSMFIIDEQFIPTYEIEVLAGRNFTSDEADQNWNNLNKVMLNESAATQLGFETPAAAVGENILWGKPFEVVGVTKDYHHMSLREPIKPMIFLASQADGYFTLVVDPAQMKEAIAATQKTYESVFPGNPYTYSFMDDKFGEQYEQEAQLSLAFSIAGILAILISCLGLFGLAAYAVQQRIKEIGIRKVLGASTQSLLNLISKDFVILVFLAMIFAFPLAWYAMDSWQADFPYKVGLSFWTFASAGVMTLAIALLTVGFQALKAAWANPAKTLKSE</sequence>
<feature type="transmembrane region" description="Helical" evidence="6">
    <location>
        <begin position="21"/>
        <end position="41"/>
    </location>
</feature>
<proteinExistence type="predicted"/>
<feature type="transmembrane region" description="Helical" evidence="6">
    <location>
        <begin position="425"/>
        <end position="443"/>
    </location>
</feature>
<comment type="subcellular location">
    <subcellularLocation>
        <location evidence="1">Cell membrane</location>
        <topology evidence="1">Multi-pass membrane protein</topology>
    </subcellularLocation>
</comment>
<keyword evidence="10" id="KW-1185">Reference proteome</keyword>
<feature type="transmembrane region" description="Helical" evidence="6">
    <location>
        <begin position="381"/>
        <end position="404"/>
    </location>
</feature>
<feature type="transmembrane region" description="Helical" evidence="6">
    <location>
        <begin position="286"/>
        <end position="307"/>
    </location>
</feature>
<dbReference type="OrthoDB" id="5933722at2"/>
<keyword evidence="2" id="KW-1003">Cell membrane</keyword>
<keyword evidence="3 6" id="KW-0812">Transmembrane</keyword>
<evidence type="ECO:0000256" key="4">
    <source>
        <dbReference type="ARBA" id="ARBA00022989"/>
    </source>
</evidence>
<gene>
    <name evidence="9" type="ORF">C8N25_12172</name>
</gene>
<feature type="domain" description="ABC3 transporter permease C-terminal" evidence="7">
    <location>
        <begin position="680"/>
        <end position="793"/>
    </location>
</feature>
<dbReference type="GO" id="GO:0005886">
    <property type="term" value="C:plasma membrane"/>
    <property type="evidence" value="ECO:0007669"/>
    <property type="project" value="UniProtKB-SubCell"/>
</dbReference>
<feature type="transmembrane region" description="Helical" evidence="6">
    <location>
        <begin position="341"/>
        <end position="361"/>
    </location>
</feature>
<evidence type="ECO:0000259" key="8">
    <source>
        <dbReference type="Pfam" id="PF12704"/>
    </source>
</evidence>
<dbReference type="AlphaFoldDB" id="A0A3E0DIM2"/>
<evidence type="ECO:0000256" key="3">
    <source>
        <dbReference type="ARBA" id="ARBA00022692"/>
    </source>
</evidence>
<dbReference type="RefSeq" id="WP_086543555.1">
    <property type="nucleotide sequence ID" value="NZ_MSSW01000077.1"/>
</dbReference>
<feature type="domain" description="ABC3 transporter permease C-terminal" evidence="7">
    <location>
        <begin position="291"/>
        <end position="401"/>
    </location>
</feature>
<feature type="domain" description="MacB-like periplasmic core" evidence="8">
    <location>
        <begin position="431"/>
        <end position="619"/>
    </location>
</feature>
<dbReference type="PANTHER" id="PTHR30572">
    <property type="entry name" value="MEMBRANE COMPONENT OF TRANSPORTER-RELATED"/>
    <property type="match status" value="1"/>
</dbReference>
<dbReference type="InterPro" id="IPR003838">
    <property type="entry name" value="ABC3_permease_C"/>
</dbReference>
<dbReference type="Proteomes" id="UP000256405">
    <property type="component" value="Unassembled WGS sequence"/>
</dbReference>
<keyword evidence="5 6" id="KW-0472">Membrane</keyword>